<protein>
    <submittedName>
        <fullName evidence="6">Uncharacterized protein</fullName>
    </submittedName>
</protein>
<evidence type="ECO:0000256" key="3">
    <source>
        <dbReference type="ARBA" id="ARBA00022478"/>
    </source>
</evidence>
<dbReference type="Gene3D" id="2.40.50.140">
    <property type="entry name" value="Nucleic acid-binding proteins"/>
    <property type="match status" value="1"/>
</dbReference>
<dbReference type="EMBL" id="JBHFFA010000008">
    <property type="protein sequence ID" value="KAL2608568.1"/>
    <property type="molecule type" value="Genomic_DNA"/>
</dbReference>
<dbReference type="PANTHER" id="PTHR12709:SF4">
    <property type="entry name" value="DNA-DIRECTED RNA POLYMERASE II SUBUNIT RPB7"/>
    <property type="match status" value="1"/>
</dbReference>
<evidence type="ECO:0000313" key="6">
    <source>
        <dbReference type="EMBL" id="KAL2608568.1"/>
    </source>
</evidence>
<evidence type="ECO:0000256" key="5">
    <source>
        <dbReference type="SAM" id="MobiDB-lite"/>
    </source>
</evidence>
<dbReference type="AlphaFoldDB" id="A0ABD1XIP1"/>
<dbReference type="GO" id="GO:0005634">
    <property type="term" value="C:nucleus"/>
    <property type="evidence" value="ECO:0007669"/>
    <property type="project" value="UniProtKB-SubCell"/>
</dbReference>
<comment type="similarity">
    <text evidence="2">Belongs to the eukaryotic RPB7/RPC8 RNA polymerase subunit family.</text>
</comment>
<name>A0ABD1XIP1_9MARC</name>
<sequence length="294" mass="33210">MFVESELTWMITISACHLKSDFHIQRALLTKLLADFDKVKCSERHGYYICVTTIEEIGTGKMCESKGWISYNVRFRCLTYKPHQYEIGFAVVTRECHEKGALCSFGPMEDVFLPFRNLRDRFELIPAKEKIQAHFQAKDGSVIKNGSVLRVQIINVRYDSRSCEFEAICVLKEVDRRTWENTTKPQTTHDCEDISCQKVYTSGVSDASVPDKAMIAGDRNADSNTESFRSWDFDPGEKSAAPTAERTCEGYVSPTESSGGGDGEDHPAYPKSYAGGYSSDDACLYTPCYCRYEL</sequence>
<dbReference type="PANTHER" id="PTHR12709">
    <property type="entry name" value="DNA-DIRECTED RNA POLYMERASE II, III"/>
    <property type="match status" value="1"/>
</dbReference>
<feature type="region of interest" description="Disordered" evidence="5">
    <location>
        <begin position="217"/>
        <end position="269"/>
    </location>
</feature>
<comment type="caution">
    <text evidence="6">The sequence shown here is derived from an EMBL/GenBank/DDBJ whole genome shotgun (WGS) entry which is preliminary data.</text>
</comment>
<evidence type="ECO:0000256" key="2">
    <source>
        <dbReference type="ARBA" id="ARBA00009307"/>
    </source>
</evidence>
<reference evidence="6 7" key="1">
    <citation type="submission" date="2024-09" db="EMBL/GenBank/DDBJ databases">
        <title>Chromosome-scale assembly of Riccia fluitans.</title>
        <authorList>
            <person name="Paukszto L."/>
            <person name="Sawicki J."/>
            <person name="Karawczyk K."/>
            <person name="Piernik-Szablinska J."/>
            <person name="Szczecinska M."/>
            <person name="Mazdziarz M."/>
        </authorList>
    </citation>
    <scope>NUCLEOTIDE SEQUENCE [LARGE SCALE GENOMIC DNA]</scope>
    <source>
        <strain evidence="6">Rf_01</strain>
        <tissue evidence="6">Aerial parts of the thallus</tissue>
    </source>
</reference>
<dbReference type="GO" id="GO:0000428">
    <property type="term" value="C:DNA-directed RNA polymerase complex"/>
    <property type="evidence" value="ECO:0007669"/>
    <property type="project" value="UniProtKB-KW"/>
</dbReference>
<dbReference type="Gene3D" id="3.30.1490.120">
    <property type="entry name" value="RNA polymerase Rpb7-like, N-terminal domain"/>
    <property type="match status" value="1"/>
</dbReference>
<dbReference type="SUPFAM" id="SSF88798">
    <property type="entry name" value="N-terminal, heterodimerisation domain of RBP7 (RpoE)"/>
    <property type="match status" value="1"/>
</dbReference>
<evidence type="ECO:0000256" key="4">
    <source>
        <dbReference type="ARBA" id="ARBA00023163"/>
    </source>
</evidence>
<accession>A0ABD1XIP1</accession>
<dbReference type="FunFam" id="3.30.1490.120:FF:000001">
    <property type="entry name" value="DNA-directed RNA polymerase II subunit RPB7"/>
    <property type="match status" value="1"/>
</dbReference>
<keyword evidence="3" id="KW-0240">DNA-directed RNA polymerase</keyword>
<dbReference type="InterPro" id="IPR012340">
    <property type="entry name" value="NA-bd_OB-fold"/>
</dbReference>
<dbReference type="InterPro" id="IPR045113">
    <property type="entry name" value="Rpb7-like"/>
</dbReference>
<proteinExistence type="inferred from homology"/>
<dbReference type="Proteomes" id="UP001605036">
    <property type="component" value="Unassembled WGS sequence"/>
</dbReference>
<keyword evidence="7" id="KW-1185">Reference proteome</keyword>
<keyword evidence="4" id="KW-0804">Transcription</keyword>
<gene>
    <name evidence="6" type="ORF">R1flu_027141</name>
</gene>
<evidence type="ECO:0000256" key="1">
    <source>
        <dbReference type="ARBA" id="ARBA00004123"/>
    </source>
</evidence>
<comment type="subcellular location">
    <subcellularLocation>
        <location evidence="1">Nucleus</location>
    </subcellularLocation>
</comment>
<evidence type="ECO:0000313" key="7">
    <source>
        <dbReference type="Proteomes" id="UP001605036"/>
    </source>
</evidence>
<organism evidence="6 7">
    <name type="scientific">Riccia fluitans</name>
    <dbReference type="NCBI Taxonomy" id="41844"/>
    <lineage>
        <taxon>Eukaryota</taxon>
        <taxon>Viridiplantae</taxon>
        <taxon>Streptophyta</taxon>
        <taxon>Embryophyta</taxon>
        <taxon>Marchantiophyta</taxon>
        <taxon>Marchantiopsida</taxon>
        <taxon>Marchantiidae</taxon>
        <taxon>Marchantiales</taxon>
        <taxon>Ricciaceae</taxon>
        <taxon>Riccia</taxon>
    </lineage>
</organism>
<dbReference type="InterPro" id="IPR036898">
    <property type="entry name" value="RNA_pol_Rpb7-like_N_sf"/>
</dbReference>